<feature type="binding site" evidence="1">
    <location>
        <position position="175"/>
    </location>
    <ligand>
        <name>Zn(2+)</name>
        <dbReference type="ChEBI" id="CHEBI:29105"/>
    </ligand>
</feature>
<dbReference type="InterPro" id="IPR036703">
    <property type="entry name" value="MOB_kinase_act_sf"/>
</dbReference>
<name>A0A0D2MK84_HYPSF</name>
<dbReference type="Pfam" id="PF03637">
    <property type="entry name" value="Mob1_phocein"/>
    <property type="match status" value="1"/>
</dbReference>
<feature type="binding site" evidence="1">
    <location>
        <position position="180"/>
    </location>
    <ligand>
        <name>Zn(2+)</name>
        <dbReference type="ChEBI" id="CHEBI:29105"/>
    </ligand>
</feature>
<dbReference type="OrthoDB" id="8170117at2759"/>
<dbReference type="InterPro" id="IPR005301">
    <property type="entry name" value="MOB_kinase_act_fam"/>
</dbReference>
<dbReference type="STRING" id="945553.A0A0D2MK84"/>
<keyword evidence="4" id="KW-1185">Reference proteome</keyword>
<evidence type="ECO:0008006" key="5">
    <source>
        <dbReference type="Google" id="ProtNLM"/>
    </source>
</evidence>
<dbReference type="SUPFAM" id="SSF101152">
    <property type="entry name" value="Mob1/phocein"/>
    <property type="match status" value="1"/>
</dbReference>
<evidence type="ECO:0000256" key="1">
    <source>
        <dbReference type="PIRSR" id="PIRSR605301-1"/>
    </source>
</evidence>
<feature type="binding site" evidence="1">
    <location>
        <position position="107"/>
    </location>
    <ligand>
        <name>Zn(2+)</name>
        <dbReference type="ChEBI" id="CHEBI:29105"/>
    </ligand>
</feature>
<sequence>MFTSNRNRAPRARRSPTPGAGTAARVPTASQPPSRSPSPSSPAGGKPLYLCTPFADAALVKGNFKTIVMLPKYADIMEWVAVNIYDFYTNLNEFYGVIAEHCTQHTCPTMSGGPTLNYVWTHQGGKQALLPAPTYIDYVMTSIQNLVDDENTFPTKSNQAFHPSFPATLLRVFAHMYHAHYAHILHLRSEPHFNSLFAHFLAFGREYELLEVRDIKGEPGAPVGVGLLWERWKEKGILEG</sequence>
<dbReference type="Gene3D" id="1.20.140.30">
    <property type="entry name" value="MOB kinase activator"/>
    <property type="match status" value="1"/>
</dbReference>
<dbReference type="EMBL" id="KN817539">
    <property type="protein sequence ID" value="KJA24108.1"/>
    <property type="molecule type" value="Genomic_DNA"/>
</dbReference>
<reference evidence="4" key="1">
    <citation type="submission" date="2014-04" db="EMBL/GenBank/DDBJ databases">
        <title>Evolutionary Origins and Diversification of the Mycorrhizal Mutualists.</title>
        <authorList>
            <consortium name="DOE Joint Genome Institute"/>
            <consortium name="Mycorrhizal Genomics Consortium"/>
            <person name="Kohler A."/>
            <person name="Kuo A."/>
            <person name="Nagy L.G."/>
            <person name="Floudas D."/>
            <person name="Copeland A."/>
            <person name="Barry K.W."/>
            <person name="Cichocki N."/>
            <person name="Veneault-Fourrey C."/>
            <person name="LaButti K."/>
            <person name="Lindquist E.A."/>
            <person name="Lipzen A."/>
            <person name="Lundell T."/>
            <person name="Morin E."/>
            <person name="Murat C."/>
            <person name="Riley R."/>
            <person name="Ohm R."/>
            <person name="Sun H."/>
            <person name="Tunlid A."/>
            <person name="Henrissat B."/>
            <person name="Grigoriev I.V."/>
            <person name="Hibbett D.S."/>
            <person name="Martin F."/>
        </authorList>
    </citation>
    <scope>NUCLEOTIDE SEQUENCE [LARGE SCALE GENOMIC DNA]</scope>
    <source>
        <strain evidence="4">FD-334 SS-4</strain>
    </source>
</reference>
<proteinExistence type="predicted"/>
<dbReference type="Proteomes" id="UP000054270">
    <property type="component" value="Unassembled WGS sequence"/>
</dbReference>
<dbReference type="PANTHER" id="PTHR22599">
    <property type="entry name" value="MPS ONE BINDER KINASE ACTIVATOR-LIKE MOB"/>
    <property type="match status" value="1"/>
</dbReference>
<evidence type="ECO:0000313" key="4">
    <source>
        <dbReference type="Proteomes" id="UP000054270"/>
    </source>
</evidence>
<gene>
    <name evidence="3" type="ORF">HYPSUDRAFT_53981</name>
</gene>
<feature type="binding site" evidence="1">
    <location>
        <position position="102"/>
    </location>
    <ligand>
        <name>Zn(2+)</name>
        <dbReference type="ChEBI" id="CHEBI:29105"/>
    </ligand>
</feature>
<dbReference type="SMART" id="SM01388">
    <property type="entry name" value="Mob1_phocein"/>
    <property type="match status" value="1"/>
</dbReference>
<dbReference type="AlphaFoldDB" id="A0A0D2MK84"/>
<protein>
    <recommendedName>
        <fullName evidence="5">Maintenance of ploidy protein mob2</fullName>
    </recommendedName>
</protein>
<accession>A0A0D2MK84</accession>
<feature type="region of interest" description="Disordered" evidence="2">
    <location>
        <begin position="1"/>
        <end position="44"/>
    </location>
</feature>
<dbReference type="OMA" id="ILCNPAP"/>
<evidence type="ECO:0000256" key="2">
    <source>
        <dbReference type="SAM" id="MobiDB-lite"/>
    </source>
</evidence>
<evidence type="ECO:0000313" key="3">
    <source>
        <dbReference type="EMBL" id="KJA24108.1"/>
    </source>
</evidence>
<keyword evidence="1" id="KW-0479">Metal-binding</keyword>
<keyword evidence="1" id="KW-0862">Zinc</keyword>
<organism evidence="3 4">
    <name type="scientific">Hypholoma sublateritium (strain FD-334 SS-4)</name>
    <dbReference type="NCBI Taxonomy" id="945553"/>
    <lineage>
        <taxon>Eukaryota</taxon>
        <taxon>Fungi</taxon>
        <taxon>Dikarya</taxon>
        <taxon>Basidiomycota</taxon>
        <taxon>Agaricomycotina</taxon>
        <taxon>Agaricomycetes</taxon>
        <taxon>Agaricomycetidae</taxon>
        <taxon>Agaricales</taxon>
        <taxon>Agaricineae</taxon>
        <taxon>Strophariaceae</taxon>
        <taxon>Hypholoma</taxon>
    </lineage>
</organism>